<evidence type="ECO:0000259" key="6">
    <source>
        <dbReference type="Pfam" id="PF07980"/>
    </source>
</evidence>
<gene>
    <name evidence="8" type="ORF">H8S64_13690</name>
</gene>
<comment type="subcellular location">
    <subcellularLocation>
        <location evidence="1">Cell outer membrane</location>
    </subcellularLocation>
</comment>
<evidence type="ECO:0000259" key="7">
    <source>
        <dbReference type="Pfam" id="PF14322"/>
    </source>
</evidence>
<evidence type="ECO:0000256" key="1">
    <source>
        <dbReference type="ARBA" id="ARBA00004442"/>
    </source>
</evidence>
<evidence type="ECO:0000256" key="4">
    <source>
        <dbReference type="ARBA" id="ARBA00023136"/>
    </source>
</evidence>
<evidence type="ECO:0000313" key="8">
    <source>
        <dbReference type="EMBL" id="MBC5622152.1"/>
    </source>
</evidence>
<dbReference type="EMBL" id="JACOOH010000006">
    <property type="protein sequence ID" value="MBC5622152.1"/>
    <property type="molecule type" value="Genomic_DNA"/>
</dbReference>
<comment type="caution">
    <text evidence="8">The sequence shown here is derived from an EMBL/GenBank/DDBJ whole genome shotgun (WGS) entry which is preliminary data.</text>
</comment>
<dbReference type="Pfam" id="PF14322">
    <property type="entry name" value="SusD-like_3"/>
    <property type="match status" value="1"/>
</dbReference>
<evidence type="ECO:0000256" key="5">
    <source>
        <dbReference type="ARBA" id="ARBA00023237"/>
    </source>
</evidence>
<evidence type="ECO:0000313" key="9">
    <source>
        <dbReference type="Proteomes" id="UP000646484"/>
    </source>
</evidence>
<name>A0ABR7D318_9BACT</name>
<comment type="similarity">
    <text evidence="2">Belongs to the SusD family.</text>
</comment>
<dbReference type="InterPro" id="IPR033985">
    <property type="entry name" value="SusD-like_N"/>
</dbReference>
<sequence length="494" mass="57686">MKYKIIIWGVLLVFGLSGCSDFLEETSQDEIRPTTVDDLIQLMTGEVYPMNSFECPYLELLTDNAKCNGMQNQDQYRSILENGRLIFSWDEKMYEDLVNLNGMNSWAKFYTRIMGCNTVLEYLDRVKGEQAMKENVRGQALVMRAWSYFFLVNLYGLPYTVGDPKVNPGVPLKLTMEVDDRYFTRSSVFEVYEQIEGDLLTGIKLMDENRQNVTLYKASPLMAKALLSRVYLYMGKWDEAAAYATEVLNEKPVLTSLAQGADWDYYTFTRLFDLDVSTEVLWIYESQQAVLTFFTYGGFGYRPAFTMSDELVALFEEDDLRLISEHERGIDYTTYQTYYCFGYKGTGTDKGSKGIRTGEVYLNRAEANIQKYMETRDNSYRTAALADLNTLRASRYNILEAVYVNIEDRAELDVSTPENLYKFYQDERRRELDFEDHRWFDLRRMGMPRIEHKFFVESENDARVFVLEANSPWYVLPIPKEASDRNPYLQQNPR</sequence>
<evidence type="ECO:0000256" key="3">
    <source>
        <dbReference type="ARBA" id="ARBA00022729"/>
    </source>
</evidence>
<keyword evidence="9" id="KW-1185">Reference proteome</keyword>
<accession>A0ABR7D318</accession>
<keyword evidence="3" id="KW-0732">Signal</keyword>
<protein>
    <submittedName>
        <fullName evidence="8">RagB/SusD family nutrient uptake outer membrane protein</fullName>
    </submittedName>
</protein>
<evidence type="ECO:0000256" key="2">
    <source>
        <dbReference type="ARBA" id="ARBA00006275"/>
    </source>
</evidence>
<dbReference type="SUPFAM" id="SSF48452">
    <property type="entry name" value="TPR-like"/>
    <property type="match status" value="1"/>
</dbReference>
<dbReference type="Gene3D" id="1.25.40.390">
    <property type="match status" value="1"/>
</dbReference>
<dbReference type="PROSITE" id="PS51257">
    <property type="entry name" value="PROKAR_LIPOPROTEIN"/>
    <property type="match status" value="1"/>
</dbReference>
<keyword evidence="4" id="KW-0472">Membrane</keyword>
<feature type="domain" description="SusD-like N-terminal" evidence="7">
    <location>
        <begin position="21"/>
        <end position="232"/>
    </location>
</feature>
<proteinExistence type="inferred from homology"/>
<keyword evidence="5" id="KW-0998">Cell outer membrane</keyword>
<dbReference type="RefSeq" id="WP_186976688.1">
    <property type="nucleotide sequence ID" value="NZ_JACOOH010000006.1"/>
</dbReference>
<organism evidence="8 9">
    <name type="scientific">Butyricimonas hominis</name>
    <dbReference type="NCBI Taxonomy" id="2763032"/>
    <lineage>
        <taxon>Bacteria</taxon>
        <taxon>Pseudomonadati</taxon>
        <taxon>Bacteroidota</taxon>
        <taxon>Bacteroidia</taxon>
        <taxon>Bacteroidales</taxon>
        <taxon>Odoribacteraceae</taxon>
        <taxon>Butyricimonas</taxon>
    </lineage>
</organism>
<reference evidence="8 9" key="1">
    <citation type="submission" date="2020-08" db="EMBL/GenBank/DDBJ databases">
        <title>Genome public.</title>
        <authorList>
            <person name="Liu C."/>
            <person name="Sun Q."/>
        </authorList>
    </citation>
    <scope>NUCLEOTIDE SEQUENCE [LARGE SCALE GENOMIC DNA]</scope>
    <source>
        <strain evidence="8 9">NSJ-56</strain>
    </source>
</reference>
<dbReference type="InterPro" id="IPR012944">
    <property type="entry name" value="SusD_RagB_dom"/>
</dbReference>
<feature type="domain" description="RagB/SusD" evidence="6">
    <location>
        <begin position="354"/>
        <end position="493"/>
    </location>
</feature>
<dbReference type="InterPro" id="IPR011990">
    <property type="entry name" value="TPR-like_helical_dom_sf"/>
</dbReference>
<dbReference type="Pfam" id="PF07980">
    <property type="entry name" value="SusD_RagB"/>
    <property type="match status" value="1"/>
</dbReference>
<dbReference type="Proteomes" id="UP000646484">
    <property type="component" value="Unassembled WGS sequence"/>
</dbReference>